<dbReference type="InterPro" id="IPR000355">
    <property type="entry name" value="Chemokine_rcpt"/>
</dbReference>
<feature type="transmembrane region" description="Helical" evidence="14">
    <location>
        <begin position="271"/>
        <end position="297"/>
    </location>
</feature>
<dbReference type="GO" id="GO:0016494">
    <property type="term" value="F:C-X-C chemokine receptor activity"/>
    <property type="evidence" value="ECO:0007669"/>
    <property type="project" value="InterPro"/>
</dbReference>
<dbReference type="GeneTree" id="ENSGT01030000234667"/>
<keyword evidence="17" id="KW-1185">Reference proteome</keyword>
<dbReference type="eggNOG" id="ENOG502QSJQ">
    <property type="taxonomic scope" value="Eukaryota"/>
</dbReference>
<gene>
    <name evidence="16" type="primary">CXCR6</name>
</gene>
<feature type="transmembrane region" description="Helical" evidence="14">
    <location>
        <begin position="115"/>
        <end position="135"/>
    </location>
</feature>
<feature type="transmembrane region" description="Helical" evidence="14">
    <location>
        <begin position="38"/>
        <end position="65"/>
    </location>
</feature>
<accession>H0W823</accession>
<keyword evidence="3" id="KW-1003">Cell membrane</keyword>
<dbReference type="OMA" id="YASIHEW"/>
<evidence type="ECO:0000256" key="5">
    <source>
        <dbReference type="ARBA" id="ARBA00022989"/>
    </source>
</evidence>
<evidence type="ECO:0000256" key="1">
    <source>
        <dbReference type="ARBA" id="ARBA00004651"/>
    </source>
</evidence>
<dbReference type="CTD" id="10663"/>
<dbReference type="HOGENOM" id="CLU_009579_8_3_1"/>
<dbReference type="GO" id="GO:0015026">
    <property type="term" value="F:coreceptor activity"/>
    <property type="evidence" value="ECO:0007669"/>
    <property type="project" value="InterPro"/>
</dbReference>
<reference evidence="16" key="3">
    <citation type="submission" date="2025-09" db="UniProtKB">
        <authorList>
            <consortium name="Ensembl"/>
        </authorList>
    </citation>
    <scope>IDENTIFICATION</scope>
    <source>
        <strain evidence="16">2N</strain>
    </source>
</reference>
<feature type="compositionally biased region" description="Polar residues" evidence="13">
    <location>
        <begin position="331"/>
        <end position="347"/>
    </location>
</feature>
<evidence type="ECO:0000256" key="13">
    <source>
        <dbReference type="SAM" id="MobiDB-lite"/>
    </source>
</evidence>
<comment type="subcellular location">
    <subcellularLocation>
        <location evidence="1">Cell membrane</location>
        <topology evidence="1">Multi-pass membrane protein</topology>
    </subcellularLocation>
</comment>
<keyword evidence="7 14" id="KW-0472">Membrane</keyword>
<keyword evidence="4 12" id="KW-0812">Transmembrane</keyword>
<dbReference type="RefSeq" id="XP_013015766.1">
    <property type="nucleotide sequence ID" value="XM_013160312.3"/>
</dbReference>
<evidence type="ECO:0000256" key="7">
    <source>
        <dbReference type="ARBA" id="ARBA00023136"/>
    </source>
</evidence>
<dbReference type="VEuPathDB" id="HostDB:ENSCPOG00000023635"/>
<feature type="domain" description="G-protein coupled receptors family 1 profile" evidence="15">
    <location>
        <begin position="54"/>
        <end position="294"/>
    </location>
</feature>
<dbReference type="Bgee" id="ENSCPOG00000023635">
    <property type="expression patterns" value="Expressed in liver and 4 other cell types or tissues"/>
</dbReference>
<feature type="region of interest" description="Disordered" evidence="13">
    <location>
        <begin position="327"/>
        <end position="347"/>
    </location>
</feature>
<feature type="transmembrane region" description="Helical" evidence="14">
    <location>
        <begin position="194"/>
        <end position="217"/>
    </location>
</feature>
<evidence type="ECO:0000256" key="14">
    <source>
        <dbReference type="SAM" id="Phobius"/>
    </source>
</evidence>
<dbReference type="FunFam" id="1.20.1070.10:FF:000035">
    <property type="entry name" value="C-C chemokine receptor type 6"/>
    <property type="match status" value="1"/>
</dbReference>
<dbReference type="InterPro" id="IPR000276">
    <property type="entry name" value="GPCR_Rhodpsn"/>
</dbReference>
<dbReference type="GeneID" id="106029214"/>
<dbReference type="FunCoup" id="H0W823">
    <property type="interactions" value="266"/>
</dbReference>
<evidence type="ECO:0000256" key="9">
    <source>
        <dbReference type="ARBA" id="ARBA00023170"/>
    </source>
</evidence>
<dbReference type="Ensembl" id="ENSCPOT00000019760.2">
    <property type="protein sequence ID" value="ENSCPOP00000019129.2"/>
    <property type="gene ID" value="ENSCPOG00000023635.2"/>
</dbReference>
<keyword evidence="5 14" id="KW-1133">Transmembrane helix</keyword>
<keyword evidence="11 12" id="KW-0807">Transducer</keyword>
<dbReference type="SUPFAM" id="SSF81321">
    <property type="entry name" value="Family A G protein-coupled receptor-like"/>
    <property type="match status" value="1"/>
</dbReference>
<evidence type="ECO:0000256" key="6">
    <source>
        <dbReference type="ARBA" id="ARBA00023040"/>
    </source>
</evidence>
<dbReference type="GO" id="GO:0006955">
    <property type="term" value="P:immune response"/>
    <property type="evidence" value="ECO:0007669"/>
    <property type="project" value="TreeGrafter"/>
</dbReference>
<evidence type="ECO:0000256" key="4">
    <source>
        <dbReference type="ARBA" id="ARBA00022692"/>
    </source>
</evidence>
<evidence type="ECO:0000256" key="11">
    <source>
        <dbReference type="ARBA" id="ARBA00023224"/>
    </source>
</evidence>
<dbReference type="Gene3D" id="1.20.1070.10">
    <property type="entry name" value="Rhodopsin 7-helix transmembrane proteins"/>
    <property type="match status" value="1"/>
</dbReference>
<feature type="transmembrane region" description="Helical" evidence="14">
    <location>
        <begin position="156"/>
        <end position="174"/>
    </location>
</feature>
<name>H0W823_CAVPO</name>
<dbReference type="GO" id="GO:0019957">
    <property type="term" value="F:C-C chemokine binding"/>
    <property type="evidence" value="ECO:0007669"/>
    <property type="project" value="TreeGrafter"/>
</dbReference>
<keyword evidence="9 12" id="KW-0675">Receptor</keyword>
<evidence type="ECO:0000256" key="12">
    <source>
        <dbReference type="RuleBase" id="RU000688"/>
    </source>
</evidence>
<dbReference type="KEGG" id="cpoc:106029214"/>
<comment type="similarity">
    <text evidence="12">Belongs to the G-protein coupled receptor 1 family.</text>
</comment>
<dbReference type="PRINTS" id="PR01105">
    <property type="entry name" value="CXCCHMKINER6"/>
</dbReference>
<reference evidence="16" key="2">
    <citation type="submission" date="2025-08" db="UniProtKB">
        <authorList>
            <consortium name="Ensembl"/>
        </authorList>
    </citation>
    <scope>IDENTIFICATION</scope>
    <source>
        <strain evidence="16">2N</strain>
    </source>
</reference>
<keyword evidence="6 12" id="KW-0297">G-protein coupled receptor</keyword>
<organism evidence="16 17">
    <name type="scientific">Cavia porcellus</name>
    <name type="common">Guinea pig</name>
    <dbReference type="NCBI Taxonomy" id="10141"/>
    <lineage>
        <taxon>Eukaryota</taxon>
        <taxon>Metazoa</taxon>
        <taxon>Chordata</taxon>
        <taxon>Craniata</taxon>
        <taxon>Vertebrata</taxon>
        <taxon>Euteleostomi</taxon>
        <taxon>Mammalia</taxon>
        <taxon>Eutheria</taxon>
        <taxon>Euarchontoglires</taxon>
        <taxon>Glires</taxon>
        <taxon>Rodentia</taxon>
        <taxon>Hystricomorpha</taxon>
        <taxon>Caviidae</taxon>
        <taxon>Cavia</taxon>
    </lineage>
</organism>
<feature type="transmembrane region" description="Helical" evidence="14">
    <location>
        <begin position="238"/>
        <end position="259"/>
    </location>
</feature>
<dbReference type="RefSeq" id="XP_063117108.1">
    <property type="nucleotide sequence ID" value="XM_063261038.1"/>
</dbReference>
<dbReference type="STRING" id="10141.ENSCPOP00000019129"/>
<dbReference type="PROSITE" id="PS50262">
    <property type="entry name" value="G_PROTEIN_RECEP_F1_2"/>
    <property type="match status" value="1"/>
</dbReference>
<dbReference type="GO" id="GO:0009897">
    <property type="term" value="C:external side of plasma membrane"/>
    <property type="evidence" value="ECO:0007669"/>
    <property type="project" value="TreeGrafter"/>
</dbReference>
<evidence type="ECO:0000259" key="15">
    <source>
        <dbReference type="PROSITE" id="PS50262"/>
    </source>
</evidence>
<dbReference type="EMBL" id="AAKN02012265">
    <property type="status" value="NOT_ANNOTATED_CDS"/>
    <property type="molecule type" value="Genomic_DNA"/>
</dbReference>
<feature type="region of interest" description="Disordered" evidence="13">
    <location>
        <begin position="1"/>
        <end position="23"/>
    </location>
</feature>
<dbReference type="GO" id="GO:0016493">
    <property type="term" value="F:C-C chemokine receptor activity"/>
    <property type="evidence" value="ECO:0007669"/>
    <property type="project" value="TreeGrafter"/>
</dbReference>
<dbReference type="PROSITE" id="PS00237">
    <property type="entry name" value="G_PROTEIN_RECEP_F1_1"/>
    <property type="match status" value="1"/>
</dbReference>
<reference evidence="17" key="1">
    <citation type="journal article" date="2011" name="Nature">
        <title>A high-resolution map of human evolutionary constraint using 29 mammals.</title>
        <authorList>
            <person name="Lindblad-Toh K."/>
            <person name="Garber M."/>
            <person name="Zuk O."/>
            <person name="Lin M.F."/>
            <person name="Parker B.J."/>
            <person name="Washietl S."/>
            <person name="Kheradpour P."/>
            <person name="Ernst J."/>
            <person name="Jordan G."/>
            <person name="Mauceli E."/>
            <person name="Ward L.D."/>
            <person name="Lowe C.B."/>
            <person name="Holloway A.K."/>
            <person name="Clamp M."/>
            <person name="Gnerre S."/>
            <person name="Alfoldi J."/>
            <person name="Beal K."/>
            <person name="Chang J."/>
            <person name="Clawson H."/>
            <person name="Cuff J."/>
            <person name="Di Palma F."/>
            <person name="Fitzgerald S."/>
            <person name="Flicek P."/>
            <person name="Guttman M."/>
            <person name="Hubisz M.J."/>
            <person name="Jaffe D.B."/>
            <person name="Jungreis I."/>
            <person name="Kent W.J."/>
            <person name="Kostka D."/>
            <person name="Lara M."/>
            <person name="Martins A.L."/>
            <person name="Massingham T."/>
            <person name="Moltke I."/>
            <person name="Raney B.J."/>
            <person name="Rasmussen M.D."/>
            <person name="Robinson J."/>
            <person name="Stark A."/>
            <person name="Vilella A.J."/>
            <person name="Wen J."/>
            <person name="Xie X."/>
            <person name="Zody M.C."/>
            <person name="Baldwin J."/>
            <person name="Bloom T."/>
            <person name="Chin C.W."/>
            <person name="Heiman D."/>
            <person name="Nicol R."/>
            <person name="Nusbaum C."/>
            <person name="Young S."/>
            <person name="Wilkinson J."/>
            <person name="Worley K.C."/>
            <person name="Kovar C.L."/>
            <person name="Muzny D.M."/>
            <person name="Gibbs R.A."/>
            <person name="Cree A."/>
            <person name="Dihn H.H."/>
            <person name="Fowler G."/>
            <person name="Jhangiani S."/>
            <person name="Joshi V."/>
            <person name="Lee S."/>
            <person name="Lewis L.R."/>
            <person name="Nazareth L.V."/>
            <person name="Okwuonu G."/>
            <person name="Santibanez J."/>
            <person name="Warren W.C."/>
            <person name="Mardis E.R."/>
            <person name="Weinstock G.M."/>
            <person name="Wilson R.K."/>
            <person name="Delehaunty K."/>
            <person name="Dooling D."/>
            <person name="Fronik C."/>
            <person name="Fulton L."/>
            <person name="Fulton B."/>
            <person name="Graves T."/>
            <person name="Minx P."/>
            <person name="Sodergren E."/>
            <person name="Birney E."/>
            <person name="Margulies E.H."/>
            <person name="Herrero J."/>
            <person name="Green E.D."/>
            <person name="Haussler D."/>
            <person name="Siepel A."/>
            <person name="Goldman N."/>
            <person name="Pollard K.S."/>
            <person name="Pedersen J.S."/>
            <person name="Lander E.S."/>
            <person name="Kellis M."/>
        </authorList>
    </citation>
    <scope>NUCLEOTIDE SEQUENCE [LARGE SCALE GENOMIC DNA]</scope>
    <source>
        <strain evidence="17">2N</strain>
    </source>
</reference>
<dbReference type="GO" id="GO:0060326">
    <property type="term" value="P:cell chemotaxis"/>
    <property type="evidence" value="ECO:0007669"/>
    <property type="project" value="TreeGrafter"/>
</dbReference>
<evidence type="ECO:0000313" key="16">
    <source>
        <dbReference type="Ensembl" id="ENSCPOP00000019129.2"/>
    </source>
</evidence>
<keyword evidence="8" id="KW-1015">Disulfide bond</keyword>
<evidence type="ECO:0000256" key="10">
    <source>
        <dbReference type="ARBA" id="ARBA00023180"/>
    </source>
</evidence>
<evidence type="ECO:0000256" key="8">
    <source>
        <dbReference type="ARBA" id="ARBA00023157"/>
    </source>
</evidence>
<dbReference type="GO" id="GO:0007204">
    <property type="term" value="P:positive regulation of cytosolic calcium ion concentration"/>
    <property type="evidence" value="ECO:0007669"/>
    <property type="project" value="TreeGrafter"/>
</dbReference>
<dbReference type="PANTHER" id="PTHR10489">
    <property type="entry name" value="CELL ADHESION MOLECULE"/>
    <property type="match status" value="1"/>
</dbReference>
<dbReference type="Pfam" id="PF00001">
    <property type="entry name" value="7tm_1"/>
    <property type="match status" value="1"/>
</dbReference>
<dbReference type="InterPro" id="IPR050119">
    <property type="entry name" value="CCR1-9-like"/>
</dbReference>
<evidence type="ECO:0000313" key="17">
    <source>
        <dbReference type="Proteomes" id="UP000005447"/>
    </source>
</evidence>
<dbReference type="InterPro" id="IPR002235">
    <property type="entry name" value="Chemokine_CXCR6"/>
</dbReference>
<dbReference type="InParanoid" id="H0W823"/>
<proteinExistence type="inferred from homology"/>
<evidence type="ECO:0000256" key="3">
    <source>
        <dbReference type="ARBA" id="ARBA00022475"/>
    </source>
</evidence>
<dbReference type="InterPro" id="IPR017452">
    <property type="entry name" value="GPCR_Rhodpsn_7TM"/>
</dbReference>
<dbReference type="PANTHER" id="PTHR10489:SF705">
    <property type="entry name" value="C-X-C CHEMOKINE RECEPTOR TYPE 6"/>
    <property type="match status" value="1"/>
</dbReference>
<dbReference type="Proteomes" id="UP000005447">
    <property type="component" value="Unassembled WGS sequence"/>
</dbReference>
<feature type="transmembrane region" description="Helical" evidence="14">
    <location>
        <begin position="74"/>
        <end position="95"/>
    </location>
</feature>
<dbReference type="PRINTS" id="PR00237">
    <property type="entry name" value="GPCRRHODOPSN"/>
</dbReference>
<dbReference type="AlphaFoldDB" id="H0W823"/>
<dbReference type="GO" id="GO:0006954">
    <property type="term" value="P:inflammatory response"/>
    <property type="evidence" value="ECO:0007669"/>
    <property type="project" value="InterPro"/>
</dbReference>
<dbReference type="GO" id="GO:0019722">
    <property type="term" value="P:calcium-mediated signaling"/>
    <property type="evidence" value="ECO:0007669"/>
    <property type="project" value="TreeGrafter"/>
</dbReference>
<dbReference type="PRINTS" id="PR00657">
    <property type="entry name" value="CCCHEMOKINER"/>
</dbReference>
<evidence type="ECO:0000256" key="2">
    <source>
        <dbReference type="ARBA" id="ARBA00019717"/>
    </source>
</evidence>
<dbReference type="OrthoDB" id="5970631at2759"/>
<sequence>MDDVEPTDYEYPQIPGLSGSDEDHSSEAHARFLHFREVFLPCVYVVVFVLGLLGNALVLVIYVFYQKLPSVTDLFLANLPLADLLFVCTLPFWAYSGSYQWVFGGVLCKVLHGVYAVNFFVSMLTLTCITVDRYVVVVRATKAYTQGPMCTAWGKGVLGGTWVVSLVLSLPQIIYSQVYHHDRLVCNYHRDETFRVVLATQMTLGFFLPLLTMLFCYPAIIRTLLLSRGFQKHKSLKIIMLVVAVFLLTQTPFSLVKIIRSSHWEFYTRTSFHYAIVVTEAISYLRVCLNPVLYAFVGLKFRRNLWKLLKDAGCLPYVGFSSELKSEDNSRSCSASHNAKSTSMSQL</sequence>
<keyword evidence="10" id="KW-0325">Glycoprotein</keyword>
<protein>
    <recommendedName>
        <fullName evidence="2">C-X-C chemokine receptor type 6</fullName>
    </recommendedName>
</protein>